<sequence length="200" mass="22474">MPLPLLWLGAAVLGAAAIKELDEKREAQEQLRENSAGISMRGDLKKHDSGIAKYPKEVFKNDTLAIVRPGALVCCGLGGVLEHTGILIDEDTIVELHGSGLIKAISPNRFLQERSGTDIYVACDSTGESICDGLTAQRAIKQIYDYQDYDLIKNNCNRFVWQCISGMKEEITTFHQLNKSLSKRFDRKIYWDRWEAHNNC</sequence>
<reference evidence="1 2" key="1">
    <citation type="submission" date="2023-09" db="EMBL/GenBank/DDBJ databases">
        <authorList>
            <person name="Qi X."/>
        </authorList>
    </citation>
    <scope>NUCLEOTIDE SEQUENCE [LARGE SCALE GENOMIC DNA]</scope>
    <source>
        <strain evidence="1 2">S1-1</strain>
    </source>
</reference>
<evidence type="ECO:0000313" key="2">
    <source>
        <dbReference type="Proteomes" id="UP001301442"/>
    </source>
</evidence>
<keyword evidence="2" id="KW-1185">Reference proteome</keyword>
<evidence type="ECO:0000313" key="1">
    <source>
        <dbReference type="EMBL" id="WOH38063.1"/>
    </source>
</evidence>
<accession>A0ABZ0GR23</accession>
<dbReference type="EMBL" id="CP136600">
    <property type="protein sequence ID" value="WOH38063.1"/>
    <property type="molecule type" value="Genomic_DNA"/>
</dbReference>
<proteinExistence type="predicted"/>
<gene>
    <name evidence="1" type="ORF">RI844_02160</name>
</gene>
<name>A0ABZ0GR23_9GAMM</name>
<evidence type="ECO:0008006" key="3">
    <source>
        <dbReference type="Google" id="ProtNLM"/>
    </source>
</evidence>
<dbReference type="RefSeq" id="WP_348396837.1">
    <property type="nucleotide sequence ID" value="NZ_CP136600.1"/>
</dbReference>
<organism evidence="1 2">
    <name type="scientific">Thalassotalea fonticola</name>
    <dbReference type="NCBI Taxonomy" id="3065649"/>
    <lineage>
        <taxon>Bacteria</taxon>
        <taxon>Pseudomonadati</taxon>
        <taxon>Pseudomonadota</taxon>
        <taxon>Gammaproteobacteria</taxon>
        <taxon>Alteromonadales</taxon>
        <taxon>Colwelliaceae</taxon>
        <taxon>Thalassotalea</taxon>
    </lineage>
</organism>
<protein>
    <recommendedName>
        <fullName evidence="3">LRAT domain-containing protein</fullName>
    </recommendedName>
</protein>
<dbReference type="Proteomes" id="UP001301442">
    <property type="component" value="Chromosome"/>
</dbReference>